<keyword evidence="3" id="KW-1185">Reference proteome</keyword>
<evidence type="ECO:0000313" key="2">
    <source>
        <dbReference type="EMBL" id="CAG8733126.1"/>
    </source>
</evidence>
<protein>
    <submittedName>
        <fullName evidence="2">28619_t:CDS:1</fullName>
    </submittedName>
</protein>
<sequence>MEGVEINMSKLKHKENSSKEKFDKEKAEFEKTNEKCVSNEVNIASQDLQFSKTTPDNNNKAGRKPENKEYRKCKSGTSKEHKRKFESEEENNQTWRVGSYRQGKKVSKRAEFTNRRNRRQYSRKSSAETYSTIARRRISEELQNNRDQGKDKEIIVESSKKVLSKEDWSMEKNLIHKKNDSSLAGIIDMSITTKSDHNIITTYLNLSHLITNSGTAIVKRKAIKRTVFLYEEVKKEDWEQFKVELDRILKNKKAFGLCEKQLIHGNEQDYLNEIWGIIERAIIEAANKSLPKKKVSNFRHTKAKEFNRTYMHRPILQISRWMRFIRDRLGFPIEETDKLEFNLTTEKINTDLQLEIQQAEDIWTEDTLVDLKSW</sequence>
<dbReference type="Proteomes" id="UP000789901">
    <property type="component" value="Unassembled WGS sequence"/>
</dbReference>
<proteinExistence type="predicted"/>
<feature type="compositionally biased region" description="Polar residues" evidence="1">
    <location>
        <begin position="35"/>
        <end position="60"/>
    </location>
</feature>
<accession>A0ABN7V5C9</accession>
<feature type="compositionally biased region" description="Basic and acidic residues" evidence="1">
    <location>
        <begin position="63"/>
        <end position="86"/>
    </location>
</feature>
<name>A0ABN7V5C9_GIGMA</name>
<dbReference type="EMBL" id="CAJVQB010009734">
    <property type="protein sequence ID" value="CAG8733126.1"/>
    <property type="molecule type" value="Genomic_DNA"/>
</dbReference>
<feature type="region of interest" description="Disordered" evidence="1">
    <location>
        <begin position="1"/>
        <end position="129"/>
    </location>
</feature>
<gene>
    <name evidence="2" type="ORF">GMARGA_LOCUS14591</name>
</gene>
<evidence type="ECO:0000256" key="1">
    <source>
        <dbReference type="SAM" id="MobiDB-lite"/>
    </source>
</evidence>
<feature type="compositionally biased region" description="Basic and acidic residues" evidence="1">
    <location>
        <begin position="14"/>
        <end position="34"/>
    </location>
</feature>
<organism evidence="2 3">
    <name type="scientific">Gigaspora margarita</name>
    <dbReference type="NCBI Taxonomy" id="4874"/>
    <lineage>
        <taxon>Eukaryota</taxon>
        <taxon>Fungi</taxon>
        <taxon>Fungi incertae sedis</taxon>
        <taxon>Mucoromycota</taxon>
        <taxon>Glomeromycotina</taxon>
        <taxon>Glomeromycetes</taxon>
        <taxon>Diversisporales</taxon>
        <taxon>Gigasporaceae</taxon>
        <taxon>Gigaspora</taxon>
    </lineage>
</organism>
<evidence type="ECO:0000313" key="3">
    <source>
        <dbReference type="Proteomes" id="UP000789901"/>
    </source>
</evidence>
<reference evidence="2 3" key="1">
    <citation type="submission" date="2021-06" db="EMBL/GenBank/DDBJ databases">
        <authorList>
            <person name="Kallberg Y."/>
            <person name="Tangrot J."/>
            <person name="Rosling A."/>
        </authorList>
    </citation>
    <scope>NUCLEOTIDE SEQUENCE [LARGE SCALE GENOMIC DNA]</scope>
    <source>
        <strain evidence="2 3">120-4 pot B 10/14</strain>
    </source>
</reference>
<comment type="caution">
    <text evidence="2">The sequence shown here is derived from an EMBL/GenBank/DDBJ whole genome shotgun (WGS) entry which is preliminary data.</text>
</comment>